<evidence type="ECO:0000313" key="1">
    <source>
        <dbReference type="EMBL" id="EEV01612.1"/>
    </source>
</evidence>
<protein>
    <submittedName>
        <fullName evidence="1">Uncharacterized protein</fullName>
    </submittedName>
</protein>
<proteinExistence type="predicted"/>
<gene>
    <name evidence="1" type="ORF">ROSINTL182_06440</name>
</gene>
<dbReference type="EMBL" id="ABYJ02000067">
    <property type="protein sequence ID" value="EEV01612.1"/>
    <property type="molecule type" value="Genomic_DNA"/>
</dbReference>
<dbReference type="HOGENOM" id="CLU_3276058_0_0_9"/>
<comment type="caution">
    <text evidence="1">The sequence shown here is derived from an EMBL/GenBank/DDBJ whole genome shotgun (WGS) entry which is preliminary data.</text>
</comment>
<dbReference type="AlphaFoldDB" id="C7G963"/>
<organism evidence="1 2">
    <name type="scientific">Roseburia intestinalis L1-82</name>
    <dbReference type="NCBI Taxonomy" id="536231"/>
    <lineage>
        <taxon>Bacteria</taxon>
        <taxon>Bacillati</taxon>
        <taxon>Bacillota</taxon>
        <taxon>Clostridia</taxon>
        <taxon>Lachnospirales</taxon>
        <taxon>Lachnospiraceae</taxon>
        <taxon>Roseburia</taxon>
    </lineage>
</organism>
<reference evidence="1 2" key="1">
    <citation type="submission" date="2009-08" db="EMBL/GenBank/DDBJ databases">
        <authorList>
            <person name="Weinstock G."/>
            <person name="Sodergren E."/>
            <person name="Clifton S."/>
            <person name="Fulton L."/>
            <person name="Fulton B."/>
            <person name="Courtney L."/>
            <person name="Fronick C."/>
            <person name="Harrison M."/>
            <person name="Strong C."/>
            <person name="Farmer C."/>
            <person name="Delahaunty K."/>
            <person name="Markovic C."/>
            <person name="Hall O."/>
            <person name="Minx P."/>
            <person name="Tomlinson C."/>
            <person name="Mitreva M."/>
            <person name="Nelson J."/>
            <person name="Hou S."/>
            <person name="Wollam A."/>
            <person name="Pepin K.H."/>
            <person name="Johnson M."/>
            <person name="Bhonagiri V."/>
            <person name="Nash W.E."/>
            <person name="Warren W."/>
            <person name="Chinwalla A."/>
            <person name="Mardis E.R."/>
            <person name="Wilson R.K."/>
        </authorList>
    </citation>
    <scope>NUCLEOTIDE SEQUENCE [LARGE SCALE GENOMIC DNA]</scope>
    <source>
        <strain evidence="1 2">L1-82</strain>
    </source>
</reference>
<accession>C7G963</accession>
<name>C7G963_9FIRM</name>
<sequence>MTSFKFDRLKKCVFQSMNKIPQNRKSANEKNEDFLKKHLQF</sequence>
<dbReference type="Proteomes" id="UP000004828">
    <property type="component" value="Unassembled WGS sequence"/>
</dbReference>
<evidence type="ECO:0000313" key="2">
    <source>
        <dbReference type="Proteomes" id="UP000004828"/>
    </source>
</evidence>